<dbReference type="OrthoDB" id="618395at2759"/>
<reference evidence="15" key="1">
    <citation type="submission" date="2020-07" db="EMBL/GenBank/DDBJ databases">
        <title>Ethylene signaling mediates host invasion by parasitic plants.</title>
        <authorList>
            <person name="Yoshida S."/>
        </authorList>
    </citation>
    <scope>NUCLEOTIDE SEQUENCE</scope>
    <source>
        <strain evidence="15">Okayama</strain>
    </source>
</reference>
<evidence type="ECO:0000256" key="1">
    <source>
        <dbReference type="ARBA" id="ARBA00004229"/>
    </source>
</evidence>
<dbReference type="CDD" id="cd00586">
    <property type="entry name" value="4HBT"/>
    <property type="match status" value="1"/>
</dbReference>
<dbReference type="GO" id="GO:0009507">
    <property type="term" value="C:chloroplast"/>
    <property type="evidence" value="ECO:0007669"/>
    <property type="project" value="UniProtKB-SubCell"/>
</dbReference>
<dbReference type="EC" id="3.1.2.-" evidence="11"/>
<feature type="region of interest" description="Disordered" evidence="12">
    <location>
        <begin position="504"/>
        <end position="527"/>
    </location>
</feature>
<keyword evidence="10 11" id="KW-0275">Fatty acid biosynthesis</keyword>
<evidence type="ECO:0000256" key="5">
    <source>
        <dbReference type="ARBA" id="ARBA00022640"/>
    </source>
</evidence>
<accession>A0A830BZ47</accession>
<evidence type="ECO:0000256" key="9">
    <source>
        <dbReference type="ARBA" id="ARBA00023098"/>
    </source>
</evidence>
<dbReference type="InterPro" id="IPR002864">
    <property type="entry name" value="Acyl-ACP_thioesterase_NHD"/>
</dbReference>
<evidence type="ECO:0000256" key="10">
    <source>
        <dbReference type="ARBA" id="ARBA00023160"/>
    </source>
</evidence>
<dbReference type="Proteomes" id="UP000653305">
    <property type="component" value="Unassembled WGS sequence"/>
</dbReference>
<comment type="caution">
    <text evidence="15">The sequence shown here is derived from an EMBL/GenBank/DDBJ whole genome shotgun (WGS) entry which is preliminary data.</text>
</comment>
<dbReference type="InterPro" id="IPR029069">
    <property type="entry name" value="HotDog_dom_sf"/>
</dbReference>
<evidence type="ECO:0000256" key="8">
    <source>
        <dbReference type="ARBA" id="ARBA00022946"/>
    </source>
</evidence>
<proteinExistence type="inferred from homology"/>
<evidence type="ECO:0000256" key="12">
    <source>
        <dbReference type="SAM" id="MobiDB-lite"/>
    </source>
</evidence>
<evidence type="ECO:0000256" key="7">
    <source>
        <dbReference type="ARBA" id="ARBA00022832"/>
    </source>
</evidence>
<keyword evidence="4 11" id="KW-0150">Chloroplast</keyword>
<dbReference type="GO" id="GO:0000036">
    <property type="term" value="F:acyl carrier activity"/>
    <property type="evidence" value="ECO:0007669"/>
    <property type="project" value="TreeGrafter"/>
</dbReference>
<keyword evidence="3 11" id="KW-0444">Lipid biosynthesis</keyword>
<evidence type="ECO:0000256" key="6">
    <source>
        <dbReference type="ARBA" id="ARBA00022801"/>
    </source>
</evidence>
<dbReference type="PANTHER" id="PTHR31727:SF6">
    <property type="entry name" value="OLEOYL-ACYL CARRIER PROTEIN THIOESTERASE 1, CHLOROPLASTIC"/>
    <property type="match status" value="1"/>
</dbReference>
<dbReference type="InterPro" id="IPR045023">
    <property type="entry name" value="FATA/B"/>
</dbReference>
<evidence type="ECO:0000256" key="4">
    <source>
        <dbReference type="ARBA" id="ARBA00022528"/>
    </source>
</evidence>
<protein>
    <recommendedName>
        <fullName evidence="11">Acyl-[acyl-carrier-protein] hydrolase</fullName>
        <ecNumber evidence="11">3.1.2.-</ecNumber>
    </recommendedName>
</protein>
<dbReference type="InterPro" id="IPR049427">
    <property type="entry name" value="Acyl-ACP_TE_C"/>
</dbReference>
<evidence type="ECO:0000256" key="3">
    <source>
        <dbReference type="ARBA" id="ARBA00022516"/>
    </source>
</evidence>
<evidence type="ECO:0000256" key="11">
    <source>
        <dbReference type="RuleBase" id="RU363096"/>
    </source>
</evidence>
<dbReference type="SUPFAM" id="SSF54637">
    <property type="entry name" value="Thioesterase/thiol ester dehydrase-isomerase"/>
    <property type="match status" value="2"/>
</dbReference>
<evidence type="ECO:0000256" key="2">
    <source>
        <dbReference type="ARBA" id="ARBA00006500"/>
    </source>
</evidence>
<comment type="subcellular location">
    <subcellularLocation>
        <location evidence="1 11">Plastid</location>
        <location evidence="1 11">Chloroplast</location>
    </subcellularLocation>
</comment>
<feature type="domain" description="Acyl-ACP thioesterase-like C-terminal" evidence="14">
    <location>
        <begin position="445"/>
        <end position="558"/>
    </location>
</feature>
<dbReference type="Pfam" id="PF01643">
    <property type="entry name" value="Acyl-ACP_TE"/>
    <property type="match status" value="1"/>
</dbReference>
<keyword evidence="5 11" id="KW-0934">Plastid</keyword>
<comment type="similarity">
    <text evidence="2 11">Belongs to the acyl-ACP thioesterase family.</text>
</comment>
<keyword evidence="16" id="KW-1185">Reference proteome</keyword>
<evidence type="ECO:0000259" key="14">
    <source>
        <dbReference type="Pfam" id="PF20791"/>
    </source>
</evidence>
<keyword evidence="8" id="KW-0809">Transit peptide</keyword>
<dbReference type="Gene3D" id="3.10.129.10">
    <property type="entry name" value="Hotdog Thioesterase"/>
    <property type="match status" value="2"/>
</dbReference>
<evidence type="ECO:0000259" key="13">
    <source>
        <dbReference type="Pfam" id="PF01643"/>
    </source>
</evidence>
<dbReference type="GO" id="GO:0016297">
    <property type="term" value="F:fatty acyl-[ACP] hydrolase activity"/>
    <property type="evidence" value="ECO:0007669"/>
    <property type="project" value="InterPro"/>
</dbReference>
<comment type="function">
    <text evidence="11">Plays an essential role in chain termination during de novo fatty acid synthesis.</text>
</comment>
<dbReference type="EMBL" id="BMAC01000317">
    <property type="protein sequence ID" value="GFP93487.1"/>
    <property type="molecule type" value="Genomic_DNA"/>
</dbReference>
<sequence>MLPQNLSLPLVSADSYSTNQNLRPVSYGISASTIADGNPSVVAGNLASSHTLLQQPPAVFTTTPLPVALPQTDSKSASHMTVGLSSQISDTAHSPVSVRTTPFFFFPPLPSKSSDLITAPISFGSLPAARVSLASQVNATVTPSLPELNSVPKINPDIYSLSLAGDFLPKFTVTRADPIPYFSKFTDCVSADLAFKNHSTHSPAQQHNTRMDFNNPSNILSTAQDASKAQQTSQLDRGAFPASHIATAAESRRGCLFPSLSKLSVARRSSLSPPRPFPVMSVATGEPKSWSHKPRAADQLRLGGMAEDGVSYKEKFIVRSYEVGMNKTITIQIVANFLQDVACNHFLSGGYSTEDGFSTIHSMKNLNLILVMSRIHIEVYKYPAWNDVVEIETWFQIEGRIGFRRDWTLKDYSTGEVIGRATRLAFPDENKAWRKKIEKLDDPPQYSKLGLEPGRGDLDMNRHVNNVTYIGWLLESIPSEVVFNNELHSLTIDYRRECQHGDIVDSLTSPESDEAGPQHQNGCTPCDKRDENGHLQFRHLLRLSGNGAETNRARTVWRRKVNNK</sequence>
<keyword evidence="9 11" id="KW-0443">Lipid metabolism</keyword>
<gene>
    <name evidence="15" type="ORF">PHJA_001493100</name>
</gene>
<name>A0A830BZ47_9LAMI</name>
<dbReference type="PANTHER" id="PTHR31727">
    <property type="entry name" value="OLEOYL-ACYL CARRIER PROTEIN THIOESTERASE 1, CHLOROPLASTIC"/>
    <property type="match status" value="1"/>
</dbReference>
<keyword evidence="6 11" id="KW-0378">Hydrolase</keyword>
<keyword evidence="7 11" id="KW-0276">Fatty acid metabolism</keyword>
<dbReference type="Pfam" id="PF20791">
    <property type="entry name" value="Acyl-ACP_TE_C"/>
    <property type="match status" value="1"/>
</dbReference>
<feature type="domain" description="Acyl-ACP thioesterase N-terminal hotdog" evidence="13">
    <location>
        <begin position="310"/>
        <end position="422"/>
    </location>
</feature>
<dbReference type="AlphaFoldDB" id="A0A830BZ47"/>
<organism evidence="15 16">
    <name type="scientific">Phtheirospermum japonicum</name>
    <dbReference type="NCBI Taxonomy" id="374723"/>
    <lineage>
        <taxon>Eukaryota</taxon>
        <taxon>Viridiplantae</taxon>
        <taxon>Streptophyta</taxon>
        <taxon>Embryophyta</taxon>
        <taxon>Tracheophyta</taxon>
        <taxon>Spermatophyta</taxon>
        <taxon>Magnoliopsida</taxon>
        <taxon>eudicotyledons</taxon>
        <taxon>Gunneridae</taxon>
        <taxon>Pentapetalae</taxon>
        <taxon>asterids</taxon>
        <taxon>lamiids</taxon>
        <taxon>Lamiales</taxon>
        <taxon>Orobanchaceae</taxon>
        <taxon>Orobanchaceae incertae sedis</taxon>
        <taxon>Phtheirospermum</taxon>
    </lineage>
</organism>
<evidence type="ECO:0000313" key="16">
    <source>
        <dbReference type="Proteomes" id="UP000653305"/>
    </source>
</evidence>
<evidence type="ECO:0000313" key="15">
    <source>
        <dbReference type="EMBL" id="GFP93487.1"/>
    </source>
</evidence>